<dbReference type="SUPFAM" id="SSF49329">
    <property type="entry name" value="Cu,Zn superoxide dismutase-like"/>
    <property type="match status" value="1"/>
</dbReference>
<name>A0ABT7WC89_9FLAO</name>
<feature type="chain" id="PRO_5046155766" description="CHRD domain-containing protein" evidence="2">
    <location>
        <begin position="24"/>
        <end position="162"/>
    </location>
</feature>
<evidence type="ECO:0000313" key="3">
    <source>
        <dbReference type="EMBL" id="MDM9630537.1"/>
    </source>
</evidence>
<feature type="signal peptide" evidence="2">
    <location>
        <begin position="1"/>
        <end position="23"/>
    </location>
</feature>
<accession>A0ABT7WC89</accession>
<dbReference type="InterPro" id="IPR036423">
    <property type="entry name" value="SOD-like_Cu/Zn_dom_sf"/>
</dbReference>
<evidence type="ECO:0000313" key="4">
    <source>
        <dbReference type="Proteomes" id="UP001174839"/>
    </source>
</evidence>
<dbReference type="PROSITE" id="PS51257">
    <property type="entry name" value="PROKAR_LIPOPROTEIN"/>
    <property type="match status" value="1"/>
</dbReference>
<comment type="similarity">
    <text evidence="1">Belongs to the Cu-Zn superoxide dismutase family.</text>
</comment>
<reference evidence="3" key="1">
    <citation type="submission" date="2023-06" db="EMBL/GenBank/DDBJ databases">
        <title>Robiginitalea aurantiacus sp. nov. and Algoriphagus sediminis sp. nov., isolated from coastal sediment.</title>
        <authorList>
            <person name="Zhou Z.Y."/>
            <person name="An J."/>
            <person name="Jia Y.W."/>
            <person name="Du Z.J."/>
        </authorList>
    </citation>
    <scope>NUCLEOTIDE SEQUENCE</scope>
    <source>
        <strain evidence="3">M39</strain>
    </source>
</reference>
<dbReference type="RefSeq" id="WP_289723907.1">
    <property type="nucleotide sequence ID" value="NZ_JAUDUY010000002.1"/>
</dbReference>
<evidence type="ECO:0000256" key="2">
    <source>
        <dbReference type="SAM" id="SignalP"/>
    </source>
</evidence>
<proteinExistence type="inferred from homology"/>
<sequence>MKKYSLYLTLFLAVLLVACSDDDADLNVAINPDNGGPISEIPSDPERVDYELFSVNDSGVSGIAAFIPNDDGSATVYIELENATQDIHPARIHFGSIEESGSVAISLNDCECKISETVVTRLDNGAAITFVQLMQFDGHLNINMSSSDNTVVANTNIGANAF</sequence>
<organism evidence="3 4">
    <name type="scientific">Robiginitalea aurantiaca</name>
    <dbReference type="NCBI Taxonomy" id="3056915"/>
    <lineage>
        <taxon>Bacteria</taxon>
        <taxon>Pseudomonadati</taxon>
        <taxon>Bacteroidota</taxon>
        <taxon>Flavobacteriia</taxon>
        <taxon>Flavobacteriales</taxon>
        <taxon>Flavobacteriaceae</taxon>
        <taxon>Robiginitalea</taxon>
    </lineage>
</organism>
<comment type="caution">
    <text evidence="3">The sequence shown here is derived from an EMBL/GenBank/DDBJ whole genome shotgun (WGS) entry which is preliminary data.</text>
</comment>
<evidence type="ECO:0000256" key="1">
    <source>
        <dbReference type="ARBA" id="ARBA00010457"/>
    </source>
</evidence>
<protein>
    <recommendedName>
        <fullName evidence="5">CHRD domain-containing protein</fullName>
    </recommendedName>
</protein>
<keyword evidence="4" id="KW-1185">Reference proteome</keyword>
<dbReference type="Proteomes" id="UP001174839">
    <property type="component" value="Unassembled WGS sequence"/>
</dbReference>
<keyword evidence="2" id="KW-0732">Signal</keyword>
<evidence type="ECO:0008006" key="5">
    <source>
        <dbReference type="Google" id="ProtNLM"/>
    </source>
</evidence>
<gene>
    <name evidence="3" type="ORF">QU605_03600</name>
</gene>
<dbReference type="EMBL" id="JAUDUY010000002">
    <property type="protein sequence ID" value="MDM9630537.1"/>
    <property type="molecule type" value="Genomic_DNA"/>
</dbReference>